<feature type="domain" description="RNA polymerase Rpb2" evidence="17">
    <location>
        <begin position="216"/>
        <end position="404"/>
    </location>
</feature>
<keyword evidence="4 13" id="KW-0808">Transferase</keyword>
<keyword evidence="9 13" id="KW-0804">Transcription</keyword>
<dbReference type="GO" id="GO:0006362">
    <property type="term" value="P:transcription elongation by RNA polymerase I"/>
    <property type="evidence" value="ECO:0007669"/>
    <property type="project" value="UniProtKB-ARBA"/>
</dbReference>
<evidence type="ECO:0000313" key="21">
    <source>
        <dbReference type="EMBL" id="KIO12459.1"/>
    </source>
</evidence>
<evidence type="ECO:0000256" key="11">
    <source>
        <dbReference type="ARBA" id="ARBA00047768"/>
    </source>
</evidence>
<dbReference type="InterPro" id="IPR037033">
    <property type="entry name" value="DNA-dir_RNAP_su2_hyb_sf"/>
</dbReference>
<proteinExistence type="inferred from homology"/>
<comment type="function">
    <text evidence="13">DNA-dependent RNA polymerase catalyzes the transcription of DNA into RNA using the four ribonucleoside triphosphates as substrates.</text>
</comment>
<evidence type="ECO:0000256" key="1">
    <source>
        <dbReference type="ARBA" id="ARBA00004604"/>
    </source>
</evidence>
<dbReference type="InParanoid" id="A0A0C3PUH1"/>
<dbReference type="InterPro" id="IPR007121">
    <property type="entry name" value="RNA_pol_bsu_CS"/>
</dbReference>
<evidence type="ECO:0000256" key="12">
    <source>
        <dbReference type="RuleBase" id="RU000434"/>
    </source>
</evidence>
<evidence type="ECO:0000313" key="22">
    <source>
        <dbReference type="Proteomes" id="UP000054217"/>
    </source>
</evidence>
<dbReference type="FunFam" id="3.90.1100.10:FF:000008">
    <property type="entry name" value="DNA-directed RNA polymerase subunit beta"/>
    <property type="match status" value="1"/>
</dbReference>
<dbReference type="GO" id="GO:0000428">
    <property type="term" value="C:DNA-directed RNA polymerase complex"/>
    <property type="evidence" value="ECO:0007669"/>
    <property type="project" value="UniProtKB-KW"/>
</dbReference>
<feature type="domain" description="DNA-directed RNA polymerase I subunit RPA2" evidence="20">
    <location>
        <begin position="596"/>
        <end position="653"/>
    </location>
</feature>
<dbReference type="Gene3D" id="2.40.50.150">
    <property type="match status" value="1"/>
</dbReference>
<evidence type="ECO:0000256" key="4">
    <source>
        <dbReference type="ARBA" id="ARBA00022679"/>
    </source>
</evidence>
<evidence type="ECO:0000259" key="17">
    <source>
        <dbReference type="Pfam" id="PF04561"/>
    </source>
</evidence>
<dbReference type="FunFam" id="3.90.1100.10:FF:000016">
    <property type="entry name" value="DNA-directed RNA polymerase subunit beta"/>
    <property type="match status" value="1"/>
</dbReference>
<evidence type="ECO:0000259" key="20">
    <source>
        <dbReference type="Pfam" id="PF06883"/>
    </source>
</evidence>
<dbReference type="GO" id="GO:0032549">
    <property type="term" value="F:ribonucleoside binding"/>
    <property type="evidence" value="ECO:0007669"/>
    <property type="project" value="InterPro"/>
</dbReference>
<keyword evidence="8" id="KW-0862">Zinc</keyword>
<dbReference type="OrthoDB" id="10248617at2759"/>
<dbReference type="STRING" id="870435.A0A0C3PUH1"/>
<comment type="catalytic activity">
    <reaction evidence="11">
        <text>RNA(n) + a ribonucleoside 5'-triphosphate = RNA(n+1) + diphosphate</text>
        <dbReference type="Rhea" id="RHEA:21248"/>
        <dbReference type="Rhea" id="RHEA-COMP:14527"/>
        <dbReference type="Rhea" id="RHEA-COMP:17342"/>
        <dbReference type="ChEBI" id="CHEBI:33019"/>
        <dbReference type="ChEBI" id="CHEBI:61557"/>
        <dbReference type="ChEBI" id="CHEBI:140395"/>
        <dbReference type="EC" id="2.7.7.6"/>
    </reaction>
    <physiologicalReaction direction="left-to-right" evidence="11">
        <dbReference type="Rhea" id="RHEA:21249"/>
    </physiologicalReaction>
</comment>
<dbReference type="Pfam" id="PF04565">
    <property type="entry name" value="RNA_pol_Rpb2_3"/>
    <property type="match status" value="1"/>
</dbReference>
<feature type="domain" description="RNA polymerase Rpb2" evidence="16">
    <location>
        <begin position="1084"/>
        <end position="1158"/>
    </location>
</feature>
<feature type="domain" description="DNA-directed RNA polymerase subunit 2 hybrid-binding" evidence="15">
    <location>
        <begin position="703"/>
        <end position="1073"/>
    </location>
</feature>
<dbReference type="InterPro" id="IPR007645">
    <property type="entry name" value="RNA_pol_Rpb2_3"/>
</dbReference>
<dbReference type="Gene3D" id="3.90.1100.10">
    <property type="match status" value="1"/>
</dbReference>
<dbReference type="Pfam" id="PF06883">
    <property type="entry name" value="RNA_pol_Rpa2_4"/>
    <property type="match status" value="1"/>
</dbReference>
<comment type="subcellular location">
    <subcellularLocation>
        <location evidence="1">Nucleus</location>
        <location evidence="1">Nucleolus</location>
    </subcellularLocation>
</comment>
<dbReference type="Pfam" id="PF04561">
    <property type="entry name" value="RNA_pol_Rpb2_2"/>
    <property type="match status" value="1"/>
</dbReference>
<keyword evidence="22" id="KW-1185">Reference proteome</keyword>
<feature type="region of interest" description="Disordered" evidence="14">
    <location>
        <begin position="1"/>
        <end position="31"/>
    </location>
</feature>
<dbReference type="Gene3D" id="2.40.270.10">
    <property type="entry name" value="DNA-directed RNA polymerase, subunit 2, domain 6"/>
    <property type="match status" value="1"/>
</dbReference>
<dbReference type="InterPro" id="IPR037034">
    <property type="entry name" value="RNA_pol_Rpb2_2_sf"/>
</dbReference>
<evidence type="ECO:0000259" key="18">
    <source>
        <dbReference type="Pfam" id="PF04563"/>
    </source>
</evidence>
<dbReference type="SUPFAM" id="SSF64484">
    <property type="entry name" value="beta and beta-prime subunits of DNA dependent RNA-polymerase"/>
    <property type="match status" value="1"/>
</dbReference>
<dbReference type="Gene3D" id="3.90.1070.20">
    <property type="match status" value="1"/>
</dbReference>
<dbReference type="HOGENOM" id="CLU_000524_5_1_1"/>
<dbReference type="Pfam" id="PF04560">
    <property type="entry name" value="RNA_pol_Rpb2_7"/>
    <property type="match status" value="1"/>
</dbReference>
<dbReference type="FunFam" id="2.40.50.150:FF:000004">
    <property type="entry name" value="DNA-directed RNA polymerase subunit beta"/>
    <property type="match status" value="1"/>
</dbReference>
<dbReference type="InterPro" id="IPR007642">
    <property type="entry name" value="RNA_pol_Rpb2_2"/>
</dbReference>
<keyword evidence="7" id="KW-0863">Zinc-finger</keyword>
<evidence type="ECO:0000259" key="16">
    <source>
        <dbReference type="Pfam" id="PF04560"/>
    </source>
</evidence>
<name>A0A0C3PUH1_PISTI</name>
<dbReference type="Gene3D" id="3.90.1800.10">
    <property type="entry name" value="RNA polymerase alpha subunit dimerisation domain"/>
    <property type="match status" value="1"/>
</dbReference>
<dbReference type="InterPro" id="IPR007644">
    <property type="entry name" value="RNA_pol_bsu_protrusion"/>
</dbReference>
<dbReference type="GO" id="GO:0005730">
    <property type="term" value="C:nucleolus"/>
    <property type="evidence" value="ECO:0007669"/>
    <property type="project" value="UniProtKB-SubCell"/>
</dbReference>
<protein>
    <recommendedName>
        <fullName evidence="13">DNA-directed RNA polymerase subunit beta</fullName>
        <ecNumber evidence="13">2.7.7.6</ecNumber>
    </recommendedName>
</protein>
<dbReference type="FunFam" id="2.40.270.10:FF:000006">
    <property type="entry name" value="DNA-directed RNA polymerase subunit beta"/>
    <property type="match status" value="1"/>
</dbReference>
<dbReference type="PANTHER" id="PTHR20856">
    <property type="entry name" value="DNA-DIRECTED RNA POLYMERASE I SUBUNIT 2"/>
    <property type="match status" value="1"/>
</dbReference>
<dbReference type="FunFam" id="3.90.1070.20:FF:000003">
    <property type="entry name" value="DNA-directed RNA polymerase subunit beta"/>
    <property type="match status" value="1"/>
</dbReference>
<reference evidence="21 22" key="1">
    <citation type="submission" date="2014-04" db="EMBL/GenBank/DDBJ databases">
        <authorList>
            <consortium name="DOE Joint Genome Institute"/>
            <person name="Kuo A."/>
            <person name="Kohler A."/>
            <person name="Costa M.D."/>
            <person name="Nagy L.G."/>
            <person name="Floudas D."/>
            <person name="Copeland A."/>
            <person name="Barry K.W."/>
            <person name="Cichocki N."/>
            <person name="Veneault-Fourrey C."/>
            <person name="LaButti K."/>
            <person name="Lindquist E.A."/>
            <person name="Lipzen A."/>
            <person name="Lundell T."/>
            <person name="Morin E."/>
            <person name="Murat C."/>
            <person name="Sun H."/>
            <person name="Tunlid A."/>
            <person name="Henrissat B."/>
            <person name="Grigoriev I.V."/>
            <person name="Hibbett D.S."/>
            <person name="Martin F."/>
            <person name="Nordberg H.P."/>
            <person name="Cantor M.N."/>
            <person name="Hua S.X."/>
        </authorList>
    </citation>
    <scope>NUCLEOTIDE SEQUENCE [LARGE SCALE GENOMIC DNA]</scope>
    <source>
        <strain evidence="21 22">Marx 270</strain>
    </source>
</reference>
<keyword evidence="5 13" id="KW-0548">Nucleotidyltransferase</keyword>
<dbReference type="Pfam" id="PF04563">
    <property type="entry name" value="RNA_pol_Rpb2_1"/>
    <property type="match status" value="1"/>
</dbReference>
<sequence>MQEECSERSKRKPTFNTLEREEKFRNPPQNASTYPIFNEFVTPHIESFNALFDDSGLPKGDGNGRGLLSLGLKEIGERVVFDGNGQVGTESGQTGWGNRMSLWIEEVSIAPPRLPDRDTWSTERKVFPSEARERLTSYRGRMQAKVCWRVNGEDGVEQSMTRDCGLVPIMVRSVRCNLRNLSSAELVRRHEEPEEFGGYFIINGNERLIRYLILPRRNHVISVIRPSFVNRGPSYTQHAVQIRCVRPDQSSITNTLHYLSNGSAMLRFSWRKQEYVIPIMLILKALIGASDQEIFEHVMMQDYENTFLTDRVELLLRSFKRYDLHTGERCLEYLGDKFRVVLGVPEDWNNRAIGAWLIQKMVLVHVEEPRDKFRLLVFMLRKLYSLLSGSSCADNPDSPQHQEVLLPGYLYGMIIKERLEEALNQVRNQITIDVRKAEPPPDFFDKRYIQKVINKVNWEIGAKMSNFLATGNLVSSSGLDLQQASGFTIVAEKLNWLRYISHFRCIHRGAFFAELKTTTVRKLLPEAWGFLCPVHTPDGTPCGLLNHLSRSCRIVTAPRAVAHIPSLLLAHGMSQPFSSSIDGRKNLCVQLDGRVIGWARPGLAKQLAEGLRIWKTEGLHRIPLDLEIGFVPESKGGQHPGLFLFSTPARMMRPVKLLANGRDDLVGPFEQVYLNIAVKPGEVEMGVSTHVEHAPTNFLSILANLTPFSDFNQSPRNIYQCQMGKQTMGTPSTTLQHRTDNKLYHLQTGQTPVVRPRLHDTYGMDAFPNGTNAIVAVISYTGYDMEDAMILNKSAHERGFAYGTVYKSEVIDLQEMRGASKSSSAPTLHFGLGDDIHTEAGDRQHTCMGFLDTDGLPSIGVKLEAGDPIAAYVDDTTGRTRFVKYKSDEAGIVDKVRLLGSDAGDTELQKLQVTLRITRSPVIGDKFSSRHGQKGVCSQKWPAVDMPFSESGMQPDVIINPHAFPSRMTIGMLVESMAGKAGAMHGLAQDATPFEFSEEDTAIDYFGEQLVAAGFNYYGNEPMYSGITGQEFAADIYIGVVYYQRLRHMVLDKFQVRTTGPVDPVTRQPVKARLIFSQGRKRAGGIRFGEMERDALIAHGTSFLLQDRLMNCSDYSTAWVCRTCGSLISLGYDDVSLGEVLSGVIRPSGPGGEYCRVCRAAAEQDDERARQTLATGQNLDRGPQPEISVAIPSSHVLGSTKKGGDMEVVAIPYVFRYLCAELAAMGIAVSLEVQ</sequence>
<dbReference type="PROSITE" id="PS01166">
    <property type="entry name" value="RNA_POL_BETA"/>
    <property type="match status" value="1"/>
</dbReference>
<evidence type="ECO:0000256" key="13">
    <source>
        <dbReference type="RuleBase" id="RU363031"/>
    </source>
</evidence>
<dbReference type="EMBL" id="KN831947">
    <property type="protein sequence ID" value="KIO12459.1"/>
    <property type="molecule type" value="Genomic_DNA"/>
</dbReference>
<dbReference type="Proteomes" id="UP000054217">
    <property type="component" value="Unassembled WGS sequence"/>
</dbReference>
<feature type="domain" description="RNA polymerase beta subunit protrusion" evidence="18">
    <location>
        <begin position="40"/>
        <end position="438"/>
    </location>
</feature>
<dbReference type="FunCoup" id="A0A0C3PUH1">
    <property type="interactions" value="385"/>
</dbReference>
<accession>A0A0C3PUH1</accession>
<gene>
    <name evidence="21" type="ORF">M404DRAFT_958542</name>
</gene>
<evidence type="ECO:0000256" key="3">
    <source>
        <dbReference type="ARBA" id="ARBA00022478"/>
    </source>
</evidence>
<keyword evidence="6" id="KW-0479">Metal-binding</keyword>
<evidence type="ECO:0000256" key="7">
    <source>
        <dbReference type="ARBA" id="ARBA00022771"/>
    </source>
</evidence>
<evidence type="ECO:0000259" key="15">
    <source>
        <dbReference type="Pfam" id="PF00562"/>
    </source>
</evidence>
<dbReference type="InterPro" id="IPR009674">
    <property type="entry name" value="Rpa2_dom_4"/>
</dbReference>
<evidence type="ECO:0000256" key="10">
    <source>
        <dbReference type="ARBA" id="ARBA00023242"/>
    </source>
</evidence>
<dbReference type="GO" id="GO:0003899">
    <property type="term" value="F:DNA-directed RNA polymerase activity"/>
    <property type="evidence" value="ECO:0007669"/>
    <property type="project" value="UniProtKB-EC"/>
</dbReference>
<evidence type="ECO:0000256" key="5">
    <source>
        <dbReference type="ARBA" id="ARBA00022695"/>
    </source>
</evidence>
<comment type="similarity">
    <text evidence="2 12">Belongs to the RNA polymerase beta chain family.</text>
</comment>
<dbReference type="CDD" id="cd00653">
    <property type="entry name" value="RNA_pol_B_RPB2"/>
    <property type="match status" value="1"/>
</dbReference>
<evidence type="ECO:0000256" key="8">
    <source>
        <dbReference type="ARBA" id="ARBA00022833"/>
    </source>
</evidence>
<dbReference type="FunFam" id="2.40.270.10:FF:000011">
    <property type="entry name" value="DNA-directed RNA polymerase subunit beta"/>
    <property type="match status" value="1"/>
</dbReference>
<evidence type="ECO:0000256" key="9">
    <source>
        <dbReference type="ARBA" id="ARBA00023163"/>
    </source>
</evidence>
<dbReference type="InterPro" id="IPR014724">
    <property type="entry name" value="RNA_pol_RPB2_OB-fold"/>
</dbReference>
<feature type="domain" description="RNA polymerase Rpb2" evidence="19">
    <location>
        <begin position="490"/>
        <end position="554"/>
    </location>
</feature>
<keyword evidence="3 13" id="KW-0240">DNA-directed RNA polymerase</keyword>
<evidence type="ECO:0000256" key="2">
    <source>
        <dbReference type="ARBA" id="ARBA00006835"/>
    </source>
</evidence>
<organism evidence="21 22">
    <name type="scientific">Pisolithus tinctorius Marx 270</name>
    <dbReference type="NCBI Taxonomy" id="870435"/>
    <lineage>
        <taxon>Eukaryota</taxon>
        <taxon>Fungi</taxon>
        <taxon>Dikarya</taxon>
        <taxon>Basidiomycota</taxon>
        <taxon>Agaricomycotina</taxon>
        <taxon>Agaricomycetes</taxon>
        <taxon>Agaricomycetidae</taxon>
        <taxon>Boletales</taxon>
        <taxon>Sclerodermatineae</taxon>
        <taxon>Pisolithaceae</taxon>
        <taxon>Pisolithus</taxon>
    </lineage>
</organism>
<dbReference type="FunFam" id="3.90.1110.10:FF:000007">
    <property type="entry name" value="DNA-directed RNA polymerase subunit beta"/>
    <property type="match status" value="1"/>
</dbReference>
<dbReference type="Pfam" id="PF00562">
    <property type="entry name" value="RNA_pol_Rpb2_6"/>
    <property type="match status" value="1"/>
</dbReference>
<dbReference type="GO" id="GO:0003677">
    <property type="term" value="F:DNA binding"/>
    <property type="evidence" value="ECO:0007669"/>
    <property type="project" value="InterPro"/>
</dbReference>
<dbReference type="GO" id="GO:0008270">
    <property type="term" value="F:zinc ion binding"/>
    <property type="evidence" value="ECO:0007669"/>
    <property type="project" value="UniProtKB-KW"/>
</dbReference>
<dbReference type="Gene3D" id="3.90.1110.10">
    <property type="entry name" value="RNA polymerase Rpb2, domain 2"/>
    <property type="match status" value="1"/>
</dbReference>
<dbReference type="EC" id="2.7.7.6" evidence="13"/>
<dbReference type="InterPro" id="IPR015712">
    <property type="entry name" value="DNA-dir_RNA_pol_su2"/>
</dbReference>
<keyword evidence="10" id="KW-0539">Nucleus</keyword>
<reference evidence="22" key="2">
    <citation type="submission" date="2015-01" db="EMBL/GenBank/DDBJ databases">
        <title>Evolutionary Origins and Diversification of the Mycorrhizal Mutualists.</title>
        <authorList>
            <consortium name="DOE Joint Genome Institute"/>
            <consortium name="Mycorrhizal Genomics Consortium"/>
            <person name="Kohler A."/>
            <person name="Kuo A."/>
            <person name="Nagy L.G."/>
            <person name="Floudas D."/>
            <person name="Copeland A."/>
            <person name="Barry K.W."/>
            <person name="Cichocki N."/>
            <person name="Veneault-Fourrey C."/>
            <person name="LaButti K."/>
            <person name="Lindquist E.A."/>
            <person name="Lipzen A."/>
            <person name="Lundell T."/>
            <person name="Morin E."/>
            <person name="Murat C."/>
            <person name="Riley R."/>
            <person name="Ohm R."/>
            <person name="Sun H."/>
            <person name="Tunlid A."/>
            <person name="Henrissat B."/>
            <person name="Grigoriev I.V."/>
            <person name="Hibbett D.S."/>
            <person name="Martin F."/>
        </authorList>
    </citation>
    <scope>NUCLEOTIDE SEQUENCE [LARGE SCALE GENOMIC DNA]</scope>
    <source>
        <strain evidence="22">Marx 270</strain>
    </source>
</reference>
<dbReference type="InterPro" id="IPR007641">
    <property type="entry name" value="RNA_pol_Rpb2_7"/>
</dbReference>
<dbReference type="InterPro" id="IPR007120">
    <property type="entry name" value="DNA-dir_RNAP_su2_dom"/>
</dbReference>
<dbReference type="AlphaFoldDB" id="A0A0C3PUH1"/>
<evidence type="ECO:0000256" key="14">
    <source>
        <dbReference type="SAM" id="MobiDB-lite"/>
    </source>
</evidence>
<evidence type="ECO:0000256" key="6">
    <source>
        <dbReference type="ARBA" id="ARBA00022723"/>
    </source>
</evidence>
<evidence type="ECO:0000259" key="19">
    <source>
        <dbReference type="Pfam" id="PF04565"/>
    </source>
</evidence>